<dbReference type="GO" id="GO:0016020">
    <property type="term" value="C:membrane"/>
    <property type="evidence" value="ECO:0007669"/>
    <property type="project" value="UniProtKB-SubCell"/>
</dbReference>
<evidence type="ECO:0000313" key="6">
    <source>
        <dbReference type="EMBL" id="CAG9808496.1"/>
    </source>
</evidence>
<sequence length="152" mass="17821">MKEKISNYRLKLVNQIFLFSNIWTSLIWVISSYYLLYYQSEKHPNINFTLAGFCIVVSTFIEVVRIYTGYSGNINSDILDLAGFLILSVVIQLPIHIYLSISLFEAFYKIQLITQIAQLFLILIQSILNFIIIRKSLHEKNLQFQMMNNINK</sequence>
<proteinExistence type="predicted"/>
<keyword evidence="4 5" id="KW-0472">Membrane</keyword>
<feature type="transmembrane region" description="Helical" evidence="5">
    <location>
        <begin position="48"/>
        <end position="67"/>
    </location>
</feature>
<comment type="subcellular location">
    <subcellularLocation>
        <location evidence="1">Membrane</location>
        <topology evidence="1">Multi-pass membrane protein</topology>
    </subcellularLocation>
</comment>
<evidence type="ECO:0000313" key="7">
    <source>
        <dbReference type="Proteomes" id="UP001153620"/>
    </source>
</evidence>
<dbReference type="OrthoDB" id="311720at2759"/>
<evidence type="ECO:0008006" key="8">
    <source>
        <dbReference type="Google" id="ProtNLM"/>
    </source>
</evidence>
<dbReference type="InterPro" id="IPR019184">
    <property type="entry name" value="Uncharacterised_TM-17"/>
</dbReference>
<feature type="transmembrane region" description="Helical" evidence="5">
    <location>
        <begin position="113"/>
        <end position="133"/>
    </location>
</feature>
<dbReference type="GO" id="GO:0035869">
    <property type="term" value="C:ciliary transition zone"/>
    <property type="evidence" value="ECO:0007669"/>
    <property type="project" value="TreeGrafter"/>
</dbReference>
<keyword evidence="2 5" id="KW-0812">Transmembrane</keyword>
<organism evidence="6 7">
    <name type="scientific">Chironomus riparius</name>
    <dbReference type="NCBI Taxonomy" id="315576"/>
    <lineage>
        <taxon>Eukaryota</taxon>
        <taxon>Metazoa</taxon>
        <taxon>Ecdysozoa</taxon>
        <taxon>Arthropoda</taxon>
        <taxon>Hexapoda</taxon>
        <taxon>Insecta</taxon>
        <taxon>Pterygota</taxon>
        <taxon>Neoptera</taxon>
        <taxon>Endopterygota</taxon>
        <taxon>Diptera</taxon>
        <taxon>Nematocera</taxon>
        <taxon>Chironomoidea</taxon>
        <taxon>Chironomidae</taxon>
        <taxon>Chironominae</taxon>
        <taxon>Chironomus</taxon>
    </lineage>
</organism>
<evidence type="ECO:0000256" key="5">
    <source>
        <dbReference type="SAM" id="Phobius"/>
    </source>
</evidence>
<dbReference type="PANTHER" id="PTHR13531">
    <property type="entry name" value="GEO07735P1-RELATED-RELATED"/>
    <property type="match status" value="1"/>
</dbReference>
<reference evidence="6" key="2">
    <citation type="submission" date="2022-10" db="EMBL/GenBank/DDBJ databases">
        <authorList>
            <consortium name="ENA_rothamsted_submissions"/>
            <consortium name="culmorum"/>
            <person name="King R."/>
        </authorList>
    </citation>
    <scope>NUCLEOTIDE SEQUENCE</scope>
</reference>
<name>A0A9N9S3D7_9DIPT</name>
<reference evidence="6" key="1">
    <citation type="submission" date="2022-01" db="EMBL/GenBank/DDBJ databases">
        <authorList>
            <person name="King R."/>
        </authorList>
    </citation>
    <scope>NUCLEOTIDE SEQUENCE</scope>
</reference>
<dbReference type="Pfam" id="PF09799">
    <property type="entry name" value="Transmemb_17"/>
    <property type="match status" value="1"/>
</dbReference>
<dbReference type="AlphaFoldDB" id="A0A9N9S3D7"/>
<dbReference type="PANTHER" id="PTHR13531:SF6">
    <property type="entry name" value="TMEM (HUMAN TRANSMEMBRANE PROTEIN) HOMOLOG"/>
    <property type="match status" value="1"/>
</dbReference>
<evidence type="ECO:0000256" key="4">
    <source>
        <dbReference type="ARBA" id="ARBA00023136"/>
    </source>
</evidence>
<dbReference type="Proteomes" id="UP001153620">
    <property type="component" value="Chromosome 3"/>
</dbReference>
<protein>
    <recommendedName>
        <fullName evidence="8">Transmembrane protein</fullName>
    </recommendedName>
</protein>
<feature type="transmembrane region" description="Helical" evidence="5">
    <location>
        <begin position="79"/>
        <end position="101"/>
    </location>
</feature>
<feature type="transmembrane region" description="Helical" evidence="5">
    <location>
        <begin position="12"/>
        <end position="36"/>
    </location>
</feature>
<keyword evidence="3 5" id="KW-1133">Transmembrane helix</keyword>
<keyword evidence="7" id="KW-1185">Reference proteome</keyword>
<dbReference type="EMBL" id="OU895879">
    <property type="protein sequence ID" value="CAG9808496.1"/>
    <property type="molecule type" value="Genomic_DNA"/>
</dbReference>
<dbReference type="GO" id="GO:1905515">
    <property type="term" value="P:non-motile cilium assembly"/>
    <property type="evidence" value="ECO:0007669"/>
    <property type="project" value="TreeGrafter"/>
</dbReference>
<gene>
    <name evidence="6" type="ORF">CHIRRI_LOCUS11335</name>
</gene>
<accession>A0A9N9S3D7</accession>
<evidence type="ECO:0000256" key="3">
    <source>
        <dbReference type="ARBA" id="ARBA00022989"/>
    </source>
</evidence>
<evidence type="ECO:0000256" key="2">
    <source>
        <dbReference type="ARBA" id="ARBA00022692"/>
    </source>
</evidence>
<evidence type="ECO:0000256" key="1">
    <source>
        <dbReference type="ARBA" id="ARBA00004141"/>
    </source>
</evidence>